<dbReference type="InterPro" id="IPR050983">
    <property type="entry name" value="GST_Omega/HSP26"/>
</dbReference>
<proteinExistence type="predicted"/>
<name>A0AAE3N660_9BURK</name>
<dbReference type="SUPFAM" id="SSF47616">
    <property type="entry name" value="GST C-terminal domain-like"/>
    <property type="match status" value="1"/>
</dbReference>
<dbReference type="InterPro" id="IPR010987">
    <property type="entry name" value="Glutathione-S-Trfase_C-like"/>
</dbReference>
<organism evidence="4 5">
    <name type="scientific">Xenophilus arseniciresistens</name>
    <dbReference type="NCBI Taxonomy" id="1283306"/>
    <lineage>
        <taxon>Bacteria</taxon>
        <taxon>Pseudomonadati</taxon>
        <taxon>Pseudomonadota</taxon>
        <taxon>Betaproteobacteria</taxon>
        <taxon>Burkholderiales</taxon>
        <taxon>Comamonadaceae</taxon>
        <taxon>Xenophilus</taxon>
    </lineage>
</organism>
<dbReference type="InterPro" id="IPR040079">
    <property type="entry name" value="Glutathione_S-Trfase"/>
</dbReference>
<feature type="domain" description="GST N-terminal" evidence="2">
    <location>
        <begin position="1"/>
        <end position="81"/>
    </location>
</feature>
<dbReference type="RefSeq" id="WP_271427208.1">
    <property type="nucleotide sequence ID" value="NZ_JAQIPB010000002.1"/>
</dbReference>
<evidence type="ECO:0000259" key="2">
    <source>
        <dbReference type="PROSITE" id="PS50404"/>
    </source>
</evidence>
<dbReference type="PANTHER" id="PTHR43968">
    <property type="match status" value="1"/>
</dbReference>
<evidence type="ECO:0000313" key="5">
    <source>
        <dbReference type="Proteomes" id="UP001212602"/>
    </source>
</evidence>
<dbReference type="InterPro" id="IPR004045">
    <property type="entry name" value="Glutathione_S-Trfase_N"/>
</dbReference>
<dbReference type="Proteomes" id="UP001212602">
    <property type="component" value="Unassembled WGS sequence"/>
</dbReference>
<dbReference type="SUPFAM" id="SSF52833">
    <property type="entry name" value="Thioredoxin-like"/>
    <property type="match status" value="1"/>
</dbReference>
<keyword evidence="5" id="KW-1185">Reference proteome</keyword>
<feature type="compositionally biased region" description="Low complexity" evidence="1">
    <location>
        <begin position="256"/>
        <end position="268"/>
    </location>
</feature>
<dbReference type="Gene3D" id="3.40.30.10">
    <property type="entry name" value="Glutaredoxin"/>
    <property type="match status" value="1"/>
</dbReference>
<dbReference type="PROSITE" id="PS50405">
    <property type="entry name" value="GST_CTER"/>
    <property type="match status" value="1"/>
</dbReference>
<dbReference type="SFLD" id="SFLDG00358">
    <property type="entry name" value="Main_(cytGST)"/>
    <property type="match status" value="1"/>
</dbReference>
<dbReference type="CDD" id="cd03051">
    <property type="entry name" value="GST_N_GTT2_like"/>
    <property type="match status" value="1"/>
</dbReference>
<dbReference type="Gene3D" id="1.20.1050.10">
    <property type="match status" value="1"/>
</dbReference>
<accession>A0AAE3N660</accession>
<dbReference type="CDD" id="cd00299">
    <property type="entry name" value="GST_C_family"/>
    <property type="match status" value="1"/>
</dbReference>
<dbReference type="InterPro" id="IPR034345">
    <property type="entry name" value="Gtt2-like_N"/>
</dbReference>
<sequence>MKLYHGWLSSASRRVRLCLAEKGLPYESVPIDMGRQEHHSPAYLAMNPNGQVPALRLDDGRSLYESSTICEYLDDICPQPPLRPADAYARATMRNFIRWTDEKALPNLLILNWSIALQPGASRWSDEELAAKLARVPTAERREAWSRIARHPYTEEEKRQALAKLLALMTEMEQLFASGGGPWLMGPDYSLADIAAVPFVARITELAPDAVQRHARIAQWWKRATERPAFQQARIERFDVALSRVQNQERSEKQGVDAAVPAAQAPQR</sequence>
<dbReference type="SFLD" id="SFLDS00019">
    <property type="entry name" value="Glutathione_Transferase_(cytos"/>
    <property type="match status" value="1"/>
</dbReference>
<dbReference type="AlphaFoldDB" id="A0AAE3N660"/>
<gene>
    <name evidence="4" type="ORF">PGB34_06270</name>
</gene>
<dbReference type="InterPro" id="IPR004046">
    <property type="entry name" value="GST_C"/>
</dbReference>
<reference evidence="4" key="1">
    <citation type="submission" date="2023-01" db="EMBL/GenBank/DDBJ databases">
        <title>Xenophilus mangrovi sp. nov., isolated from soil of Mangrove nature reserve.</title>
        <authorList>
            <person name="Xu S."/>
            <person name="Liu Z."/>
            <person name="Xu Y."/>
        </authorList>
    </citation>
    <scope>NUCLEOTIDE SEQUENCE</scope>
    <source>
        <strain evidence="4">YW8</strain>
    </source>
</reference>
<dbReference type="PANTHER" id="PTHR43968:SF6">
    <property type="entry name" value="GLUTATHIONE S-TRANSFERASE OMEGA"/>
    <property type="match status" value="1"/>
</dbReference>
<evidence type="ECO:0000313" key="4">
    <source>
        <dbReference type="EMBL" id="MDA7415966.1"/>
    </source>
</evidence>
<comment type="caution">
    <text evidence="4">The sequence shown here is derived from an EMBL/GenBank/DDBJ whole genome shotgun (WGS) entry which is preliminary data.</text>
</comment>
<dbReference type="EMBL" id="JAQIPB010000002">
    <property type="protein sequence ID" value="MDA7415966.1"/>
    <property type="molecule type" value="Genomic_DNA"/>
</dbReference>
<dbReference type="Pfam" id="PF00043">
    <property type="entry name" value="GST_C"/>
    <property type="match status" value="1"/>
</dbReference>
<feature type="domain" description="GST C-terminal" evidence="3">
    <location>
        <begin position="86"/>
        <end position="242"/>
    </location>
</feature>
<dbReference type="InterPro" id="IPR036249">
    <property type="entry name" value="Thioredoxin-like_sf"/>
</dbReference>
<evidence type="ECO:0000256" key="1">
    <source>
        <dbReference type="SAM" id="MobiDB-lite"/>
    </source>
</evidence>
<dbReference type="GO" id="GO:0005737">
    <property type="term" value="C:cytoplasm"/>
    <property type="evidence" value="ECO:0007669"/>
    <property type="project" value="TreeGrafter"/>
</dbReference>
<feature type="region of interest" description="Disordered" evidence="1">
    <location>
        <begin position="246"/>
        <end position="268"/>
    </location>
</feature>
<dbReference type="InterPro" id="IPR036282">
    <property type="entry name" value="Glutathione-S-Trfase_C_sf"/>
</dbReference>
<dbReference type="PROSITE" id="PS50404">
    <property type="entry name" value="GST_NTER"/>
    <property type="match status" value="1"/>
</dbReference>
<protein>
    <submittedName>
        <fullName evidence="4">Glutathione S-transferase family protein</fullName>
    </submittedName>
</protein>
<evidence type="ECO:0000259" key="3">
    <source>
        <dbReference type="PROSITE" id="PS50405"/>
    </source>
</evidence>
<dbReference type="Pfam" id="PF13409">
    <property type="entry name" value="GST_N_2"/>
    <property type="match status" value="1"/>
</dbReference>